<dbReference type="InterPro" id="IPR027417">
    <property type="entry name" value="P-loop_NTPase"/>
</dbReference>
<accession>X1LZC5</accession>
<sequence>GAEKLLGRGDMLYMPSEAGRPKRLQGSFISDVEIERLVYFWGNQREVKVSPVNFDEVAELVTLSQRLASAPDPLLGEAKRLAQEHKHVSTSFLQRRLHVGYPRAARLMEALELEGLLEIKSQR</sequence>
<feature type="non-terminal residue" evidence="2">
    <location>
        <position position="1"/>
    </location>
</feature>
<dbReference type="SUPFAM" id="SSF46785">
    <property type="entry name" value="Winged helix' DNA-binding domain"/>
    <property type="match status" value="1"/>
</dbReference>
<dbReference type="Gene3D" id="1.10.10.10">
    <property type="entry name" value="Winged helix-like DNA-binding domain superfamily/Winged helix DNA-binding domain"/>
    <property type="match status" value="1"/>
</dbReference>
<evidence type="ECO:0000313" key="2">
    <source>
        <dbReference type="EMBL" id="GAI07770.1"/>
    </source>
</evidence>
<dbReference type="InterPro" id="IPR018541">
    <property type="entry name" value="Ftsk_gamma"/>
</dbReference>
<dbReference type="InterPro" id="IPR036388">
    <property type="entry name" value="WH-like_DNA-bd_sf"/>
</dbReference>
<feature type="domain" description="FtsK gamma" evidence="1">
    <location>
        <begin position="68"/>
        <end position="120"/>
    </location>
</feature>
<dbReference type="AlphaFoldDB" id="X1LZC5"/>
<proteinExistence type="predicted"/>
<dbReference type="Gene3D" id="3.40.50.300">
    <property type="entry name" value="P-loop containing nucleotide triphosphate hydrolases"/>
    <property type="match status" value="1"/>
</dbReference>
<dbReference type="InterPro" id="IPR036390">
    <property type="entry name" value="WH_DNA-bd_sf"/>
</dbReference>
<evidence type="ECO:0000259" key="1">
    <source>
        <dbReference type="SMART" id="SM00843"/>
    </source>
</evidence>
<dbReference type="PANTHER" id="PTHR22683:SF41">
    <property type="entry name" value="DNA TRANSLOCASE FTSK"/>
    <property type="match status" value="1"/>
</dbReference>
<organism evidence="2">
    <name type="scientific">marine sediment metagenome</name>
    <dbReference type="NCBI Taxonomy" id="412755"/>
    <lineage>
        <taxon>unclassified sequences</taxon>
        <taxon>metagenomes</taxon>
        <taxon>ecological metagenomes</taxon>
    </lineage>
</organism>
<dbReference type="EMBL" id="BARV01003492">
    <property type="protein sequence ID" value="GAI07770.1"/>
    <property type="molecule type" value="Genomic_DNA"/>
</dbReference>
<dbReference type="PANTHER" id="PTHR22683">
    <property type="entry name" value="SPORULATION PROTEIN RELATED"/>
    <property type="match status" value="1"/>
</dbReference>
<protein>
    <recommendedName>
        <fullName evidence="1">FtsK gamma domain-containing protein</fullName>
    </recommendedName>
</protein>
<name>X1LZC5_9ZZZZ</name>
<comment type="caution">
    <text evidence="2">The sequence shown here is derived from an EMBL/GenBank/DDBJ whole genome shotgun (WGS) entry which is preliminary data.</text>
</comment>
<reference evidence="2" key="1">
    <citation type="journal article" date="2014" name="Front. Microbiol.">
        <title>High frequency of phylogenetically diverse reductive dehalogenase-homologous genes in deep subseafloor sedimentary metagenomes.</title>
        <authorList>
            <person name="Kawai M."/>
            <person name="Futagami T."/>
            <person name="Toyoda A."/>
            <person name="Takaki Y."/>
            <person name="Nishi S."/>
            <person name="Hori S."/>
            <person name="Arai W."/>
            <person name="Tsubouchi T."/>
            <person name="Morono Y."/>
            <person name="Uchiyama I."/>
            <person name="Ito T."/>
            <person name="Fujiyama A."/>
            <person name="Inagaki F."/>
            <person name="Takami H."/>
        </authorList>
    </citation>
    <scope>NUCLEOTIDE SEQUENCE</scope>
    <source>
        <strain evidence="2">Expedition CK06-06</strain>
    </source>
</reference>
<dbReference type="InterPro" id="IPR050206">
    <property type="entry name" value="FtsK/SpoIIIE/SftA"/>
</dbReference>
<dbReference type="SMART" id="SM00843">
    <property type="entry name" value="Ftsk_gamma"/>
    <property type="match status" value="1"/>
</dbReference>
<gene>
    <name evidence="2" type="ORF">S06H3_08319</name>
</gene>
<dbReference type="Pfam" id="PF09397">
    <property type="entry name" value="FtsK_gamma"/>
    <property type="match status" value="1"/>
</dbReference>